<sequence>MRGILLPCQSLDHRAVRSSLLTATGGELRGGAVVVTTHTWSGIAVAVPTFTWLASRVVCGCADCWSGDSASRGVLNVSGKTPRKTGGDRIGGLSAISSSLCDL</sequence>
<evidence type="ECO:0000313" key="2">
    <source>
        <dbReference type="Proteomes" id="UP001487740"/>
    </source>
</evidence>
<evidence type="ECO:0000313" key="1">
    <source>
        <dbReference type="EMBL" id="KAK8385080.1"/>
    </source>
</evidence>
<dbReference type="Proteomes" id="UP001487740">
    <property type="component" value="Unassembled WGS sequence"/>
</dbReference>
<dbReference type="AlphaFoldDB" id="A0AAW0TDY9"/>
<keyword evidence="2" id="KW-1185">Reference proteome</keyword>
<protein>
    <submittedName>
        <fullName evidence="1">Uncharacterized protein</fullName>
    </submittedName>
</protein>
<reference evidence="1 2" key="1">
    <citation type="submission" date="2023-03" db="EMBL/GenBank/DDBJ databases">
        <title>High-quality genome of Scylla paramamosain provides insights in environmental adaptation.</title>
        <authorList>
            <person name="Zhang L."/>
        </authorList>
    </citation>
    <scope>NUCLEOTIDE SEQUENCE [LARGE SCALE GENOMIC DNA]</scope>
    <source>
        <strain evidence="1">LZ_2023a</strain>
        <tissue evidence="1">Muscle</tissue>
    </source>
</reference>
<name>A0AAW0TDY9_SCYPA</name>
<proteinExistence type="predicted"/>
<comment type="caution">
    <text evidence="1">The sequence shown here is derived from an EMBL/GenBank/DDBJ whole genome shotgun (WGS) entry which is preliminary data.</text>
</comment>
<gene>
    <name evidence="1" type="ORF">O3P69_012110</name>
</gene>
<organism evidence="1 2">
    <name type="scientific">Scylla paramamosain</name>
    <name type="common">Mud crab</name>
    <dbReference type="NCBI Taxonomy" id="85552"/>
    <lineage>
        <taxon>Eukaryota</taxon>
        <taxon>Metazoa</taxon>
        <taxon>Ecdysozoa</taxon>
        <taxon>Arthropoda</taxon>
        <taxon>Crustacea</taxon>
        <taxon>Multicrustacea</taxon>
        <taxon>Malacostraca</taxon>
        <taxon>Eumalacostraca</taxon>
        <taxon>Eucarida</taxon>
        <taxon>Decapoda</taxon>
        <taxon>Pleocyemata</taxon>
        <taxon>Brachyura</taxon>
        <taxon>Eubrachyura</taxon>
        <taxon>Portunoidea</taxon>
        <taxon>Portunidae</taxon>
        <taxon>Portuninae</taxon>
        <taxon>Scylla</taxon>
    </lineage>
</organism>
<dbReference type="EMBL" id="JARAKH010000033">
    <property type="protein sequence ID" value="KAK8385080.1"/>
    <property type="molecule type" value="Genomic_DNA"/>
</dbReference>
<accession>A0AAW0TDY9</accession>